<evidence type="ECO:0000313" key="11">
    <source>
        <dbReference type="EMBL" id="HIU62237.1"/>
    </source>
</evidence>
<feature type="active site" description="Proton acceptor" evidence="7">
    <location>
        <position position="27"/>
    </location>
</feature>
<evidence type="ECO:0000256" key="9">
    <source>
        <dbReference type="RuleBase" id="RU004016"/>
    </source>
</evidence>
<dbReference type="GO" id="GO:0071555">
    <property type="term" value="P:cell wall organization"/>
    <property type="evidence" value="ECO:0007669"/>
    <property type="project" value="UniProtKB-KW"/>
</dbReference>
<dbReference type="InterPro" id="IPR012338">
    <property type="entry name" value="Beta-lactam/transpept-like"/>
</dbReference>
<proteinExistence type="inferred from homology"/>
<evidence type="ECO:0000256" key="3">
    <source>
        <dbReference type="ARBA" id="ARBA00022801"/>
    </source>
</evidence>
<dbReference type="GO" id="GO:0006508">
    <property type="term" value="P:proteolysis"/>
    <property type="evidence" value="ECO:0007669"/>
    <property type="project" value="InterPro"/>
</dbReference>
<dbReference type="GO" id="GO:0009002">
    <property type="term" value="F:serine-type D-Ala-D-Ala carboxypeptidase activity"/>
    <property type="evidence" value="ECO:0007669"/>
    <property type="project" value="InterPro"/>
</dbReference>
<keyword evidence="11" id="KW-0121">Carboxypeptidase</keyword>
<dbReference type="GO" id="GO:0008360">
    <property type="term" value="P:regulation of cell shape"/>
    <property type="evidence" value="ECO:0007669"/>
    <property type="project" value="UniProtKB-KW"/>
</dbReference>
<keyword evidence="6" id="KW-0961">Cell wall biogenesis/degradation</keyword>
<feature type="binding site" evidence="8">
    <location>
        <position position="186"/>
    </location>
    <ligand>
        <name>substrate</name>
    </ligand>
</feature>
<dbReference type="Pfam" id="PF00768">
    <property type="entry name" value="Peptidase_S11"/>
    <property type="match status" value="1"/>
</dbReference>
<evidence type="ECO:0000259" key="10">
    <source>
        <dbReference type="Pfam" id="PF00768"/>
    </source>
</evidence>
<feature type="active site" description="Acyl-ester intermediate" evidence="7">
    <location>
        <position position="24"/>
    </location>
</feature>
<reference evidence="11" key="2">
    <citation type="journal article" date="2021" name="PeerJ">
        <title>Extensive microbial diversity within the chicken gut microbiome revealed by metagenomics and culture.</title>
        <authorList>
            <person name="Gilroy R."/>
            <person name="Ravi A."/>
            <person name="Getino M."/>
            <person name="Pursley I."/>
            <person name="Horton D.L."/>
            <person name="Alikhan N.F."/>
            <person name="Baker D."/>
            <person name="Gharbi K."/>
            <person name="Hall N."/>
            <person name="Watson M."/>
            <person name="Adriaenssens E.M."/>
            <person name="Foster-Nyarko E."/>
            <person name="Jarju S."/>
            <person name="Secka A."/>
            <person name="Antonio M."/>
            <person name="Oren A."/>
            <person name="Chaudhuri R.R."/>
            <person name="La Ragione R."/>
            <person name="Hildebrand F."/>
            <person name="Pallen M.J."/>
        </authorList>
    </citation>
    <scope>NUCLEOTIDE SEQUENCE</scope>
    <source>
        <strain evidence="11">9366</strain>
    </source>
</reference>
<dbReference type="Gene3D" id="3.40.710.10">
    <property type="entry name" value="DD-peptidase/beta-lactamase superfamily"/>
    <property type="match status" value="1"/>
</dbReference>
<dbReference type="GO" id="GO:0009252">
    <property type="term" value="P:peptidoglycan biosynthetic process"/>
    <property type="evidence" value="ECO:0007669"/>
    <property type="project" value="UniProtKB-KW"/>
</dbReference>
<dbReference type="PANTHER" id="PTHR21581:SF33">
    <property type="entry name" value="D-ALANYL-D-ALANINE CARBOXYPEPTIDASE DACB"/>
    <property type="match status" value="1"/>
</dbReference>
<comment type="caution">
    <text evidence="11">The sequence shown here is derived from an EMBL/GenBank/DDBJ whole genome shotgun (WGS) entry which is preliminary data.</text>
</comment>
<evidence type="ECO:0000256" key="7">
    <source>
        <dbReference type="PIRSR" id="PIRSR618044-1"/>
    </source>
</evidence>
<feature type="active site" evidence="7">
    <location>
        <position position="79"/>
    </location>
</feature>
<evidence type="ECO:0000256" key="4">
    <source>
        <dbReference type="ARBA" id="ARBA00022960"/>
    </source>
</evidence>
<keyword evidence="3" id="KW-0378">Hydrolase</keyword>
<evidence type="ECO:0000256" key="6">
    <source>
        <dbReference type="ARBA" id="ARBA00023316"/>
    </source>
</evidence>
<keyword evidence="4" id="KW-0133">Cell shape</keyword>
<feature type="domain" description="Peptidase S11 D-alanyl-D-alanine carboxypeptidase A N-terminal" evidence="10">
    <location>
        <begin position="2"/>
        <end position="215"/>
    </location>
</feature>
<evidence type="ECO:0000256" key="1">
    <source>
        <dbReference type="ARBA" id="ARBA00007164"/>
    </source>
</evidence>
<dbReference type="AlphaFoldDB" id="A0A9D1ML21"/>
<gene>
    <name evidence="11" type="ORF">IAB07_00525</name>
</gene>
<sequence length="355" mass="38969">MVMYAGSGQVLAGKNLDTPLPMASTTKIMTALVTLKKCALSEVVIIPKQAVGIEGSSVYLREGEHFTVEQLLYALMLRSGNDSAVALALHVGKNMDDFVEMMNEEARSLGLKNTHFTNPHGLHDPDHFTSARDLGLIACRAMSDPVFKKIVSTKRFDVPASDHTAQRVWYNKNKLLSSFEGANGIKTGYTTKSGRCLVAAAEREGMQLVCVALNHYDMWNDCAAYMERAFDEYCAVRGCNEGETLYSSADGVAVGVRGGLTFAAKKADISALSYRIIPDGDHKLPLEAGEDLGRIEVFAGERLLFSSRLFTINDITSEKQLYAAENYRGEVEVKYESEAEQISCKLRRGIPQGSR</sequence>
<evidence type="ECO:0000313" key="12">
    <source>
        <dbReference type="Proteomes" id="UP000824145"/>
    </source>
</evidence>
<dbReference type="PANTHER" id="PTHR21581">
    <property type="entry name" value="D-ALANYL-D-ALANINE CARBOXYPEPTIDASE"/>
    <property type="match status" value="1"/>
</dbReference>
<keyword evidence="2" id="KW-0732">Signal</keyword>
<keyword evidence="11" id="KW-0645">Protease</keyword>
<dbReference type="PRINTS" id="PR00725">
    <property type="entry name" value="DADACBPTASE1"/>
</dbReference>
<dbReference type="Proteomes" id="UP000824145">
    <property type="component" value="Unassembled WGS sequence"/>
</dbReference>
<evidence type="ECO:0000256" key="2">
    <source>
        <dbReference type="ARBA" id="ARBA00022729"/>
    </source>
</evidence>
<reference evidence="11" key="1">
    <citation type="submission" date="2020-10" db="EMBL/GenBank/DDBJ databases">
        <authorList>
            <person name="Gilroy R."/>
        </authorList>
    </citation>
    <scope>NUCLEOTIDE SEQUENCE</scope>
    <source>
        <strain evidence="11">9366</strain>
    </source>
</reference>
<accession>A0A9D1ML21</accession>
<dbReference type="InterPro" id="IPR018044">
    <property type="entry name" value="Peptidase_S11"/>
</dbReference>
<dbReference type="InterPro" id="IPR001967">
    <property type="entry name" value="Peptidase_S11_N"/>
</dbReference>
<name>A0A9D1ML21_9FIRM</name>
<evidence type="ECO:0000256" key="8">
    <source>
        <dbReference type="PIRSR" id="PIRSR618044-2"/>
    </source>
</evidence>
<organism evidence="11 12">
    <name type="scientific">Candidatus Caccalectryoclostridium excrementigallinarum</name>
    <dbReference type="NCBI Taxonomy" id="2840710"/>
    <lineage>
        <taxon>Bacteria</taxon>
        <taxon>Bacillati</taxon>
        <taxon>Bacillota</taxon>
        <taxon>Clostridia</taxon>
        <taxon>Christensenellales</taxon>
        <taxon>Christensenellaceae</taxon>
        <taxon>Christensenellaceae incertae sedis</taxon>
        <taxon>Candidatus Caccalectryoclostridium</taxon>
    </lineage>
</organism>
<protein>
    <submittedName>
        <fullName evidence="11">D-alanyl-D-alanine carboxypeptidase</fullName>
    </submittedName>
</protein>
<keyword evidence="5" id="KW-0573">Peptidoglycan synthesis</keyword>
<comment type="similarity">
    <text evidence="1 9">Belongs to the peptidase S11 family.</text>
</comment>
<dbReference type="SUPFAM" id="SSF56601">
    <property type="entry name" value="beta-lactamase/transpeptidase-like"/>
    <property type="match status" value="1"/>
</dbReference>
<evidence type="ECO:0000256" key="5">
    <source>
        <dbReference type="ARBA" id="ARBA00022984"/>
    </source>
</evidence>
<dbReference type="EMBL" id="DVNJ01000001">
    <property type="protein sequence ID" value="HIU62237.1"/>
    <property type="molecule type" value="Genomic_DNA"/>
</dbReference>